<dbReference type="EMBL" id="FOLG01000005">
    <property type="protein sequence ID" value="SFC44484.1"/>
    <property type="molecule type" value="Genomic_DNA"/>
</dbReference>
<proteinExistence type="predicted"/>
<name>A0A1I1J7F8_9RHOB</name>
<keyword evidence="2" id="KW-1133">Transmembrane helix</keyword>
<keyword evidence="2" id="KW-0472">Membrane</keyword>
<evidence type="ECO:0000313" key="3">
    <source>
        <dbReference type="EMBL" id="SFC44484.1"/>
    </source>
</evidence>
<feature type="transmembrane region" description="Helical" evidence="2">
    <location>
        <begin position="27"/>
        <end position="46"/>
    </location>
</feature>
<gene>
    <name evidence="3" type="ORF">SAMN04488094_1057</name>
</gene>
<protein>
    <submittedName>
        <fullName evidence="3">Uncharacterized protein</fullName>
    </submittedName>
</protein>
<accession>A0A1I1J7F8</accession>
<evidence type="ECO:0000256" key="1">
    <source>
        <dbReference type="SAM" id="MobiDB-lite"/>
    </source>
</evidence>
<organism evidence="3 4">
    <name type="scientific">Tropicimonas isoalkanivorans</name>
    <dbReference type="NCBI Taxonomy" id="441112"/>
    <lineage>
        <taxon>Bacteria</taxon>
        <taxon>Pseudomonadati</taxon>
        <taxon>Pseudomonadota</taxon>
        <taxon>Alphaproteobacteria</taxon>
        <taxon>Rhodobacterales</taxon>
        <taxon>Roseobacteraceae</taxon>
        <taxon>Tropicimonas</taxon>
    </lineage>
</organism>
<evidence type="ECO:0000256" key="2">
    <source>
        <dbReference type="SAM" id="Phobius"/>
    </source>
</evidence>
<sequence>MIQPKDEFTGSCGRQTRPSNKENRMRAVFGTAAVALMVVMLAHMALRTSIALPDIIERSEARAAW</sequence>
<dbReference type="AlphaFoldDB" id="A0A1I1J7F8"/>
<dbReference type="STRING" id="441112.SAMN04488094_1057"/>
<reference evidence="3 4" key="1">
    <citation type="submission" date="2016-10" db="EMBL/GenBank/DDBJ databases">
        <authorList>
            <person name="de Groot N.N."/>
        </authorList>
    </citation>
    <scope>NUCLEOTIDE SEQUENCE [LARGE SCALE GENOMIC DNA]</scope>
    <source>
        <strain evidence="3 4">DSM 19548</strain>
    </source>
</reference>
<feature type="region of interest" description="Disordered" evidence="1">
    <location>
        <begin position="1"/>
        <end position="24"/>
    </location>
</feature>
<evidence type="ECO:0000313" key="4">
    <source>
        <dbReference type="Proteomes" id="UP000198728"/>
    </source>
</evidence>
<keyword evidence="4" id="KW-1185">Reference proteome</keyword>
<keyword evidence="2" id="KW-0812">Transmembrane</keyword>
<dbReference type="Proteomes" id="UP000198728">
    <property type="component" value="Unassembled WGS sequence"/>
</dbReference>